<keyword evidence="1" id="KW-0732">Signal</keyword>
<organism evidence="2 3">
    <name type="scientific">Chengkuizengella axinellae</name>
    <dbReference type="NCBI Taxonomy" id="3064388"/>
    <lineage>
        <taxon>Bacteria</taxon>
        <taxon>Bacillati</taxon>
        <taxon>Bacillota</taxon>
        <taxon>Bacilli</taxon>
        <taxon>Bacillales</taxon>
        <taxon>Paenibacillaceae</taxon>
        <taxon>Chengkuizengella</taxon>
    </lineage>
</organism>
<comment type="caution">
    <text evidence="2">The sequence shown here is derived from an EMBL/GenBank/DDBJ whole genome shotgun (WGS) entry which is preliminary data.</text>
</comment>
<feature type="signal peptide" evidence="1">
    <location>
        <begin position="1"/>
        <end position="19"/>
    </location>
</feature>
<protein>
    <recommendedName>
        <fullName evidence="4">Camelysin metallo-endopeptidase</fullName>
    </recommendedName>
</protein>
<evidence type="ECO:0000313" key="2">
    <source>
        <dbReference type="EMBL" id="MDP5274386.1"/>
    </source>
</evidence>
<dbReference type="EMBL" id="JAVAMP010000003">
    <property type="protein sequence ID" value="MDP5274386.1"/>
    <property type="molecule type" value="Genomic_DNA"/>
</dbReference>
<dbReference type="RefSeq" id="WP_305991697.1">
    <property type="nucleotide sequence ID" value="NZ_JAVAMP010000003.1"/>
</dbReference>
<accession>A0ABT9IYF6</accession>
<evidence type="ECO:0000313" key="3">
    <source>
        <dbReference type="Proteomes" id="UP001231941"/>
    </source>
</evidence>
<sequence length="196" mass="21894">MKKIILLIASVLAVSSVMAAMAFSSATVKNDANFTIENTDSALLAIMKGNHAATDYDERNDGAEVLTINFDKGYFGDYGLQPNSEYTWLDLFKVRNNSENTVNLKIDFSPSFIQRIPDLADANMEIAVNVNGEWKKIDNRRTDSFVMIENVQPGDVNSIDVKIIQDHPRDQRRGESGNWDGLREFQILVSAEAVTN</sequence>
<proteinExistence type="predicted"/>
<dbReference type="Proteomes" id="UP001231941">
    <property type="component" value="Unassembled WGS sequence"/>
</dbReference>
<reference evidence="2 3" key="1">
    <citation type="submission" date="2023-08" db="EMBL/GenBank/DDBJ databases">
        <authorList>
            <person name="Park J.-S."/>
        </authorList>
    </citation>
    <scope>NUCLEOTIDE SEQUENCE [LARGE SCALE GENOMIC DNA]</scope>
    <source>
        <strain evidence="2 3">2205SS18-9</strain>
    </source>
</reference>
<evidence type="ECO:0008006" key="4">
    <source>
        <dbReference type="Google" id="ProtNLM"/>
    </source>
</evidence>
<keyword evidence="3" id="KW-1185">Reference proteome</keyword>
<evidence type="ECO:0000256" key="1">
    <source>
        <dbReference type="SAM" id="SignalP"/>
    </source>
</evidence>
<gene>
    <name evidence="2" type="ORF">Q5Y73_09715</name>
</gene>
<name>A0ABT9IYF6_9BACL</name>
<feature type="chain" id="PRO_5046588350" description="Camelysin metallo-endopeptidase" evidence="1">
    <location>
        <begin position="20"/>
        <end position="196"/>
    </location>
</feature>